<name>A0A672QI54_SINGR</name>
<dbReference type="Ensembl" id="ENSSGRT00000080416.1">
    <property type="protein sequence ID" value="ENSSGRP00000075537.1"/>
    <property type="gene ID" value="ENSSGRG00000038309.1"/>
</dbReference>
<reference evidence="1" key="2">
    <citation type="submission" date="2025-09" db="UniProtKB">
        <authorList>
            <consortium name="Ensembl"/>
        </authorList>
    </citation>
    <scope>IDENTIFICATION</scope>
</reference>
<evidence type="ECO:0008006" key="3">
    <source>
        <dbReference type="Google" id="ProtNLM"/>
    </source>
</evidence>
<dbReference type="SUPFAM" id="SSF56219">
    <property type="entry name" value="DNase I-like"/>
    <property type="match status" value="1"/>
</dbReference>
<organism evidence="1 2">
    <name type="scientific">Sinocyclocheilus grahami</name>
    <name type="common">Dianchi golden-line fish</name>
    <name type="synonym">Barbus grahami</name>
    <dbReference type="NCBI Taxonomy" id="75366"/>
    <lineage>
        <taxon>Eukaryota</taxon>
        <taxon>Metazoa</taxon>
        <taxon>Chordata</taxon>
        <taxon>Craniata</taxon>
        <taxon>Vertebrata</taxon>
        <taxon>Euteleostomi</taxon>
        <taxon>Actinopterygii</taxon>
        <taxon>Neopterygii</taxon>
        <taxon>Teleostei</taxon>
        <taxon>Ostariophysi</taxon>
        <taxon>Cypriniformes</taxon>
        <taxon>Cyprinidae</taxon>
        <taxon>Cyprininae</taxon>
        <taxon>Sinocyclocheilus</taxon>
    </lineage>
</organism>
<evidence type="ECO:0000313" key="1">
    <source>
        <dbReference type="Ensembl" id="ENSSGRP00000075537.1"/>
    </source>
</evidence>
<reference evidence="1" key="1">
    <citation type="submission" date="2025-08" db="UniProtKB">
        <authorList>
            <consortium name="Ensembl"/>
        </authorList>
    </citation>
    <scope>IDENTIFICATION</scope>
</reference>
<protein>
    <recommendedName>
        <fullName evidence="3">Endonuclease/exonuclease/phosphatase domain-containing protein</fullName>
    </recommendedName>
</protein>
<evidence type="ECO:0000313" key="2">
    <source>
        <dbReference type="Proteomes" id="UP000472262"/>
    </source>
</evidence>
<dbReference type="InterPro" id="IPR036691">
    <property type="entry name" value="Endo/exonu/phosph_ase_sf"/>
</dbReference>
<dbReference type="OMA" id="VAFRAIC"/>
<sequence length="161" mass="18377">MQNPKHKKAKISRLSVTSINTRGLVDLVKCSSVFSFLYSEGHDIALLQECNIPYKSNYRPFQDRWKYGHSIWSGDNKNKSSGVVILFRVVSGRLLYVDVKLNGIAFRIINVYCPPDLQERKEILKEIASILICGSIANDVHGESTHRKTPIFFKRSHLIDV</sequence>
<dbReference type="AlphaFoldDB" id="A0A672QI54"/>
<keyword evidence="2" id="KW-1185">Reference proteome</keyword>
<dbReference type="Gene3D" id="3.60.10.10">
    <property type="entry name" value="Endonuclease/exonuclease/phosphatase"/>
    <property type="match status" value="1"/>
</dbReference>
<proteinExistence type="predicted"/>
<dbReference type="InParanoid" id="A0A672QI54"/>
<accession>A0A672QI54</accession>
<dbReference type="Proteomes" id="UP000472262">
    <property type="component" value="Unassembled WGS sequence"/>
</dbReference>